<evidence type="ECO:0000256" key="5">
    <source>
        <dbReference type="ARBA" id="ARBA00022692"/>
    </source>
</evidence>
<feature type="transmembrane region" description="Helical" evidence="11">
    <location>
        <begin position="6"/>
        <end position="26"/>
    </location>
</feature>
<dbReference type="InterPro" id="IPR036034">
    <property type="entry name" value="PDZ_sf"/>
</dbReference>
<protein>
    <recommendedName>
        <fullName evidence="11">Zinc metalloprotease</fullName>
        <ecNumber evidence="11">3.4.24.-</ecNumber>
    </recommendedName>
</protein>
<reference evidence="13 14" key="1">
    <citation type="submission" date="2018-04" db="EMBL/GenBank/DDBJ databases">
        <title>Bordetella sp. HZ20 isolated from seawater.</title>
        <authorList>
            <person name="Sun C."/>
        </authorList>
    </citation>
    <scope>NUCLEOTIDE SEQUENCE [LARGE SCALE GENOMIC DNA]</scope>
    <source>
        <strain evidence="13 14">HZ20</strain>
    </source>
</reference>
<evidence type="ECO:0000256" key="3">
    <source>
        <dbReference type="ARBA" id="ARBA00007931"/>
    </source>
</evidence>
<evidence type="ECO:0000313" key="13">
    <source>
        <dbReference type="EMBL" id="AWB33225.1"/>
    </source>
</evidence>
<dbReference type="GO" id="GO:0016020">
    <property type="term" value="C:membrane"/>
    <property type="evidence" value="ECO:0007669"/>
    <property type="project" value="UniProtKB-SubCell"/>
</dbReference>
<accession>A0A2R4XHD8</accession>
<proteinExistence type="inferred from homology"/>
<keyword evidence="9 11" id="KW-0482">Metalloprotease</keyword>
<evidence type="ECO:0000256" key="6">
    <source>
        <dbReference type="ARBA" id="ARBA00022801"/>
    </source>
</evidence>
<dbReference type="Gene3D" id="2.30.42.10">
    <property type="match status" value="2"/>
</dbReference>
<keyword evidence="8 11" id="KW-1133">Transmembrane helix</keyword>
<evidence type="ECO:0000256" key="9">
    <source>
        <dbReference type="ARBA" id="ARBA00023049"/>
    </source>
</evidence>
<keyword evidence="6 11" id="KW-0378">Hydrolase</keyword>
<dbReference type="PANTHER" id="PTHR42837">
    <property type="entry name" value="REGULATOR OF SIGMA-E PROTEASE RSEP"/>
    <property type="match status" value="1"/>
</dbReference>
<comment type="cofactor">
    <cofactor evidence="1 11">
        <name>Zn(2+)</name>
        <dbReference type="ChEBI" id="CHEBI:29105"/>
    </cofactor>
</comment>
<dbReference type="EMBL" id="CP028901">
    <property type="protein sequence ID" value="AWB33225.1"/>
    <property type="molecule type" value="Genomic_DNA"/>
</dbReference>
<dbReference type="NCBIfam" id="TIGR00054">
    <property type="entry name" value="RIP metalloprotease RseP"/>
    <property type="match status" value="1"/>
</dbReference>
<comment type="similarity">
    <text evidence="3 11">Belongs to the peptidase M50B family.</text>
</comment>
<comment type="subcellular location">
    <subcellularLocation>
        <location evidence="2">Membrane</location>
        <topology evidence="2">Multi-pass membrane protein</topology>
    </subcellularLocation>
</comment>
<keyword evidence="5 11" id="KW-0812">Transmembrane</keyword>
<feature type="domain" description="PDZ" evidence="12">
    <location>
        <begin position="212"/>
        <end position="279"/>
    </location>
</feature>
<dbReference type="InterPro" id="IPR004387">
    <property type="entry name" value="Pept_M50_Zn"/>
</dbReference>
<organism evidence="13 14">
    <name type="scientific">Orrella marina</name>
    <dbReference type="NCBI Taxonomy" id="2163011"/>
    <lineage>
        <taxon>Bacteria</taxon>
        <taxon>Pseudomonadati</taxon>
        <taxon>Pseudomonadota</taxon>
        <taxon>Betaproteobacteria</taxon>
        <taxon>Burkholderiales</taxon>
        <taxon>Alcaligenaceae</taxon>
        <taxon>Orrella</taxon>
    </lineage>
</organism>
<dbReference type="SUPFAM" id="SSF50156">
    <property type="entry name" value="PDZ domain-like"/>
    <property type="match status" value="2"/>
</dbReference>
<evidence type="ECO:0000256" key="2">
    <source>
        <dbReference type="ARBA" id="ARBA00004141"/>
    </source>
</evidence>
<dbReference type="GO" id="GO:0006508">
    <property type="term" value="P:proteolysis"/>
    <property type="evidence" value="ECO:0007669"/>
    <property type="project" value="UniProtKB-KW"/>
</dbReference>
<dbReference type="EC" id="3.4.24.-" evidence="11"/>
<dbReference type="GO" id="GO:0004222">
    <property type="term" value="F:metalloendopeptidase activity"/>
    <property type="evidence" value="ECO:0007669"/>
    <property type="project" value="InterPro"/>
</dbReference>
<evidence type="ECO:0000256" key="10">
    <source>
        <dbReference type="ARBA" id="ARBA00023136"/>
    </source>
</evidence>
<evidence type="ECO:0000313" key="14">
    <source>
        <dbReference type="Proteomes" id="UP000244571"/>
    </source>
</evidence>
<dbReference type="InterPro" id="IPR001478">
    <property type="entry name" value="PDZ"/>
</dbReference>
<evidence type="ECO:0000256" key="8">
    <source>
        <dbReference type="ARBA" id="ARBA00022989"/>
    </source>
</evidence>
<dbReference type="OrthoDB" id="9782003at2"/>
<dbReference type="SMART" id="SM00228">
    <property type="entry name" value="PDZ"/>
    <property type="match status" value="2"/>
</dbReference>
<dbReference type="Pfam" id="PF02163">
    <property type="entry name" value="Peptidase_M50"/>
    <property type="match status" value="1"/>
</dbReference>
<dbReference type="InterPro" id="IPR008915">
    <property type="entry name" value="Peptidase_M50"/>
</dbReference>
<dbReference type="PANTHER" id="PTHR42837:SF2">
    <property type="entry name" value="MEMBRANE METALLOPROTEASE ARASP2, CHLOROPLASTIC-RELATED"/>
    <property type="match status" value="1"/>
</dbReference>
<evidence type="ECO:0000256" key="11">
    <source>
        <dbReference type="RuleBase" id="RU362031"/>
    </source>
</evidence>
<dbReference type="Proteomes" id="UP000244571">
    <property type="component" value="Chromosome"/>
</dbReference>
<evidence type="ECO:0000256" key="1">
    <source>
        <dbReference type="ARBA" id="ARBA00001947"/>
    </source>
</evidence>
<gene>
    <name evidence="13" type="primary">rseP</name>
    <name evidence="13" type="ORF">DBV39_05330</name>
</gene>
<feature type="transmembrane region" description="Helical" evidence="11">
    <location>
        <begin position="372"/>
        <end position="392"/>
    </location>
</feature>
<dbReference type="CDD" id="cd06163">
    <property type="entry name" value="S2P-M50_PDZ_RseP-like"/>
    <property type="match status" value="2"/>
</dbReference>
<keyword evidence="10 11" id="KW-0472">Membrane</keyword>
<keyword evidence="4 13" id="KW-0645">Protease</keyword>
<sequence length="448" mass="47832">MLTTIISFLIALGVLITFHELGHYWAARRCGVRVLRFSVGFGKPIWSRTDRNGTEWAVAAIPLGGYVKMLDDPQQAKEEGLPYREGEAFNQKSVWNRFFIVVAGPVANFILAAVIYAGLNVAGTQEPQAILAQPPASTPAAQAGILENDRLISVNGTTIESWPQARWLLLDQTMSGGAVSLGIESGGRVSERQIELPGLAPDAQAEQEDPLAQVGLSLAPGSVRFGQAQPDSAAERAGLQPEDEVTSIGSIMQPDVLTFIEFVETHAGEPIEIGVRRGNTDLVIQAVPALVTAADGREVGRLGIQVSSVVPMVTVEHGVIESLWNGVTRTFETAWFSLKMLGKMVIGDVSLKNLSGPVTIADYAGQSARIGIVAYLGFIALVSVSIGVLNLLPIPMLDGGHLAFYTIEIIRGKPAPQRWLEVGQRAGVAVLAGLMSVALFNDLARLLS</sequence>
<evidence type="ECO:0000256" key="7">
    <source>
        <dbReference type="ARBA" id="ARBA00022833"/>
    </source>
</evidence>
<keyword evidence="14" id="KW-1185">Reference proteome</keyword>
<dbReference type="AlphaFoldDB" id="A0A2R4XHD8"/>
<keyword evidence="7 11" id="KW-0862">Zinc</keyword>
<name>A0A2R4XHD8_9BURK</name>
<dbReference type="KEGG" id="boz:DBV39_05330"/>
<feature type="domain" description="PDZ" evidence="12">
    <location>
        <begin position="115"/>
        <end position="187"/>
    </location>
</feature>
<feature type="transmembrane region" description="Helical" evidence="11">
    <location>
        <begin position="98"/>
        <end position="119"/>
    </location>
</feature>
<dbReference type="RefSeq" id="WP_108620654.1">
    <property type="nucleotide sequence ID" value="NZ_CP028901.1"/>
</dbReference>
<keyword evidence="11" id="KW-0479">Metal-binding</keyword>
<evidence type="ECO:0000256" key="4">
    <source>
        <dbReference type="ARBA" id="ARBA00022670"/>
    </source>
</evidence>
<evidence type="ECO:0000259" key="12">
    <source>
        <dbReference type="SMART" id="SM00228"/>
    </source>
</evidence>
<dbReference type="GO" id="GO:0046872">
    <property type="term" value="F:metal ion binding"/>
    <property type="evidence" value="ECO:0007669"/>
    <property type="project" value="UniProtKB-KW"/>
</dbReference>